<dbReference type="PANTHER" id="PTHR23167:SF85">
    <property type="entry name" value="SMOOTHELIN-LIKE 1 ISOFORM X1"/>
    <property type="match status" value="1"/>
</dbReference>
<dbReference type="InterPro" id="IPR001715">
    <property type="entry name" value="CH_dom"/>
</dbReference>
<feature type="compositionally biased region" description="Basic and acidic residues" evidence="1">
    <location>
        <begin position="137"/>
        <end position="163"/>
    </location>
</feature>
<proteinExistence type="predicted"/>
<dbReference type="Proteomes" id="UP001044222">
    <property type="component" value="Chromosome 7"/>
</dbReference>
<evidence type="ECO:0000313" key="3">
    <source>
        <dbReference type="EMBL" id="KAG5845419.1"/>
    </source>
</evidence>
<accession>A0A9D3MAH1</accession>
<reference evidence="3" key="1">
    <citation type="submission" date="2021-01" db="EMBL/GenBank/DDBJ databases">
        <title>A chromosome-scale assembly of European eel, Anguilla anguilla.</title>
        <authorList>
            <person name="Henkel C."/>
            <person name="Jong-Raadsen S.A."/>
            <person name="Dufour S."/>
            <person name="Weltzien F.-A."/>
            <person name="Palstra A.P."/>
            <person name="Pelster B."/>
            <person name="Spaink H.P."/>
            <person name="Van Den Thillart G.E."/>
            <person name="Jansen H."/>
            <person name="Zahm M."/>
            <person name="Klopp C."/>
            <person name="Cedric C."/>
            <person name="Louis A."/>
            <person name="Berthelot C."/>
            <person name="Parey E."/>
            <person name="Roest Crollius H."/>
            <person name="Montfort J."/>
            <person name="Robinson-Rechavi M."/>
            <person name="Bucao C."/>
            <person name="Bouchez O."/>
            <person name="Gislard M."/>
            <person name="Lluch J."/>
            <person name="Milhes M."/>
            <person name="Lampietro C."/>
            <person name="Lopez Roques C."/>
            <person name="Donnadieu C."/>
            <person name="Braasch I."/>
            <person name="Desvignes T."/>
            <person name="Postlethwait J."/>
            <person name="Bobe J."/>
            <person name="Guiguen Y."/>
            <person name="Dirks R."/>
        </authorList>
    </citation>
    <scope>NUCLEOTIDE SEQUENCE</scope>
    <source>
        <strain evidence="3">Tag_6206</strain>
        <tissue evidence="3">Liver</tissue>
    </source>
</reference>
<comment type="caution">
    <text evidence="3">The sequence shown here is derived from an EMBL/GenBank/DDBJ whole genome shotgun (WGS) entry which is preliminary data.</text>
</comment>
<feature type="domain" description="Calponin-homology (CH)" evidence="2">
    <location>
        <begin position="222"/>
        <end position="326"/>
    </location>
</feature>
<feature type="region of interest" description="Disordered" evidence="1">
    <location>
        <begin position="1"/>
        <end position="178"/>
    </location>
</feature>
<gene>
    <name evidence="3" type="ORF">ANANG_G00138860</name>
</gene>
<name>A0A9D3MAH1_ANGAN</name>
<dbReference type="InterPro" id="IPR050540">
    <property type="entry name" value="F-actin_Monoox_Mical"/>
</dbReference>
<dbReference type="PROSITE" id="PS50021">
    <property type="entry name" value="CH"/>
    <property type="match status" value="1"/>
</dbReference>
<sequence>MSSQQKEEIPGVAEAVGMACDSEAGSREGGGASVAMEGETREMGRSQEETESEWKAQKDGGKDAGELTDKCGGGKGVEMGKKEDGKKEAKGEKKGERETKGKEQEGEKRDGQPGGEGVRGDSSEKARVSKGTGLAIEIKKGGKAKDIPKGMEAEKHSKPKEKAGPNPTPTPLGLSRPRSYARPVRGAAKQDIIAKFQQNCPETPVIHNFKVQRTSAGCSNGASIKQKILQWCQNKTRNYEGVCIENFSSSWCDGIAFCALVHRFFPDAFDFSKLRAEERAKNFALAFSTAESLADCCPLLEVEDMLLMGNAPDPLKCGQCEPIDYLNDFIRK</sequence>
<keyword evidence="4" id="KW-1185">Reference proteome</keyword>
<feature type="compositionally biased region" description="Basic and acidic residues" evidence="1">
    <location>
        <begin position="38"/>
        <end position="69"/>
    </location>
</feature>
<dbReference type="FunFam" id="1.10.418.10:FF:000149">
    <property type="entry name" value="Smoothelin-like 1"/>
    <property type="match status" value="1"/>
</dbReference>
<evidence type="ECO:0000313" key="4">
    <source>
        <dbReference type="Proteomes" id="UP001044222"/>
    </source>
</evidence>
<feature type="compositionally biased region" description="Basic and acidic residues" evidence="1">
    <location>
        <begin position="118"/>
        <end position="127"/>
    </location>
</feature>
<dbReference type="Gene3D" id="1.10.418.10">
    <property type="entry name" value="Calponin-like domain"/>
    <property type="match status" value="1"/>
</dbReference>
<evidence type="ECO:0000256" key="1">
    <source>
        <dbReference type="SAM" id="MobiDB-lite"/>
    </source>
</evidence>
<dbReference type="PANTHER" id="PTHR23167">
    <property type="entry name" value="CALPONIN HOMOLOGY DOMAIN-CONTAINING PROTEIN DDB_G0272472-RELATED"/>
    <property type="match status" value="1"/>
</dbReference>
<dbReference type="InterPro" id="IPR036872">
    <property type="entry name" value="CH_dom_sf"/>
</dbReference>
<protein>
    <recommendedName>
        <fullName evidence="2">Calponin-homology (CH) domain-containing protein</fullName>
    </recommendedName>
</protein>
<dbReference type="Pfam" id="PF00307">
    <property type="entry name" value="CH"/>
    <property type="match status" value="1"/>
</dbReference>
<dbReference type="EMBL" id="JAFIRN010000007">
    <property type="protein sequence ID" value="KAG5845419.1"/>
    <property type="molecule type" value="Genomic_DNA"/>
</dbReference>
<feature type="compositionally biased region" description="Basic and acidic residues" evidence="1">
    <location>
        <begin position="78"/>
        <end position="111"/>
    </location>
</feature>
<evidence type="ECO:0000259" key="2">
    <source>
        <dbReference type="PROSITE" id="PS50021"/>
    </source>
</evidence>
<dbReference type="SMART" id="SM00033">
    <property type="entry name" value="CH"/>
    <property type="match status" value="1"/>
</dbReference>
<dbReference type="AlphaFoldDB" id="A0A9D3MAH1"/>
<organism evidence="3 4">
    <name type="scientific">Anguilla anguilla</name>
    <name type="common">European freshwater eel</name>
    <name type="synonym">Muraena anguilla</name>
    <dbReference type="NCBI Taxonomy" id="7936"/>
    <lineage>
        <taxon>Eukaryota</taxon>
        <taxon>Metazoa</taxon>
        <taxon>Chordata</taxon>
        <taxon>Craniata</taxon>
        <taxon>Vertebrata</taxon>
        <taxon>Euteleostomi</taxon>
        <taxon>Actinopterygii</taxon>
        <taxon>Neopterygii</taxon>
        <taxon>Teleostei</taxon>
        <taxon>Anguilliformes</taxon>
        <taxon>Anguillidae</taxon>
        <taxon>Anguilla</taxon>
    </lineage>
</organism>
<dbReference type="SUPFAM" id="SSF47576">
    <property type="entry name" value="Calponin-homology domain, CH-domain"/>
    <property type="match status" value="1"/>
</dbReference>